<dbReference type="GeneID" id="54555312"/>
<keyword evidence="2" id="KW-1185">Reference proteome</keyword>
<dbReference type="AlphaFoldDB" id="A0A6A6JAE6"/>
<dbReference type="EMBL" id="ML986525">
    <property type="protein sequence ID" value="KAF2272169.1"/>
    <property type="molecule type" value="Genomic_DNA"/>
</dbReference>
<dbReference type="RefSeq" id="XP_033649708.1">
    <property type="nucleotide sequence ID" value="XM_033802137.1"/>
</dbReference>
<organism evidence="1 2">
    <name type="scientific">Westerdykella ornata</name>
    <dbReference type="NCBI Taxonomy" id="318751"/>
    <lineage>
        <taxon>Eukaryota</taxon>
        <taxon>Fungi</taxon>
        <taxon>Dikarya</taxon>
        <taxon>Ascomycota</taxon>
        <taxon>Pezizomycotina</taxon>
        <taxon>Dothideomycetes</taxon>
        <taxon>Pleosporomycetidae</taxon>
        <taxon>Pleosporales</taxon>
        <taxon>Sporormiaceae</taxon>
        <taxon>Westerdykella</taxon>
    </lineage>
</organism>
<name>A0A6A6JAE6_WESOR</name>
<reference evidence="1" key="1">
    <citation type="journal article" date="2020" name="Stud. Mycol.">
        <title>101 Dothideomycetes genomes: a test case for predicting lifestyles and emergence of pathogens.</title>
        <authorList>
            <person name="Haridas S."/>
            <person name="Albert R."/>
            <person name="Binder M."/>
            <person name="Bloem J."/>
            <person name="Labutti K."/>
            <person name="Salamov A."/>
            <person name="Andreopoulos B."/>
            <person name="Baker S."/>
            <person name="Barry K."/>
            <person name="Bills G."/>
            <person name="Bluhm B."/>
            <person name="Cannon C."/>
            <person name="Castanera R."/>
            <person name="Culley D."/>
            <person name="Daum C."/>
            <person name="Ezra D."/>
            <person name="Gonzalez J."/>
            <person name="Henrissat B."/>
            <person name="Kuo A."/>
            <person name="Liang C."/>
            <person name="Lipzen A."/>
            <person name="Lutzoni F."/>
            <person name="Magnuson J."/>
            <person name="Mondo S."/>
            <person name="Nolan M."/>
            <person name="Ohm R."/>
            <person name="Pangilinan J."/>
            <person name="Park H.-J."/>
            <person name="Ramirez L."/>
            <person name="Alfaro M."/>
            <person name="Sun H."/>
            <person name="Tritt A."/>
            <person name="Yoshinaga Y."/>
            <person name="Zwiers L.-H."/>
            <person name="Turgeon B."/>
            <person name="Goodwin S."/>
            <person name="Spatafora J."/>
            <person name="Crous P."/>
            <person name="Grigoriev I."/>
        </authorList>
    </citation>
    <scope>NUCLEOTIDE SEQUENCE</scope>
    <source>
        <strain evidence="1">CBS 379.55</strain>
    </source>
</reference>
<gene>
    <name evidence="1" type="ORF">EI97DRAFT_485273</name>
</gene>
<evidence type="ECO:0000313" key="2">
    <source>
        <dbReference type="Proteomes" id="UP000800097"/>
    </source>
</evidence>
<proteinExistence type="predicted"/>
<sequence>MRVDQERRAALPQGGVEQPLVICRSLRSARTRPRAARGAYPRVFGQVARGGSDRTSKATCCVTVTIKNQLTGFEGLQRRGETPDNLIFFARPCYYGIISDAWIARREQDGTLEAGEVTSLPGTLEHCISTTHFQKLVFTSCPQRSEGRVLGRGLGE</sequence>
<protein>
    <submittedName>
        <fullName evidence="1">Uncharacterized protein</fullName>
    </submittedName>
</protein>
<accession>A0A6A6JAE6</accession>
<dbReference type="Proteomes" id="UP000800097">
    <property type="component" value="Unassembled WGS sequence"/>
</dbReference>
<evidence type="ECO:0000313" key="1">
    <source>
        <dbReference type="EMBL" id="KAF2272169.1"/>
    </source>
</evidence>